<dbReference type="InterPro" id="IPR017850">
    <property type="entry name" value="Alkaline_phosphatase_core_sf"/>
</dbReference>
<proteinExistence type="inferred from homology"/>
<evidence type="ECO:0000313" key="7">
    <source>
        <dbReference type="EMBL" id="EGR27567.1"/>
    </source>
</evidence>
<evidence type="ECO:0000256" key="3">
    <source>
        <dbReference type="ARBA" id="ARBA00004921"/>
    </source>
</evidence>
<sequence length="365" mass="40705">MVKNVKILFILIDGIGDIGINEKQKKTPLQTANIPTFDALAKRVDRDFDKWGLELIDTINGLRVPGFPDHFIKVQHATEHRCGVILSGPGLTDKITGTDPLKDNLVLRKVVGTNQEGNYTAQIVNSLSDEIHRVLENHPLNKERAKKGLVKANIVLLRGAGMKLKVETFEDKHKIKPFMIAPTAIINGLGQTLGMKIVKAEGATGDYHSNFKSKFQTAFQFFQQNPQFNFGFLHVKAVDDCGHDKDLEGKIKYLEIIDQCLNDFLQNAQSNNLAQQEYIICLTGDHTTPVQVGDHSFEPVPVAISSSSSTINLLKKDNNSQKNLFNDQVQQYDEVSACKGVLGRFVGSQLIEILLKLRNHLLLQK</sequence>
<dbReference type="PIRSF" id="PIRSF006392">
    <property type="entry name" value="IPGAM_arch"/>
    <property type="match status" value="1"/>
</dbReference>
<evidence type="ECO:0000256" key="5">
    <source>
        <dbReference type="ARBA" id="ARBA00023152"/>
    </source>
</evidence>
<accession>G0R4R1</accession>
<dbReference type="eggNOG" id="ENOG502QR26">
    <property type="taxonomic scope" value="Eukaryota"/>
</dbReference>
<dbReference type="EMBL" id="GL984353">
    <property type="protein sequence ID" value="EGR27567.1"/>
    <property type="molecule type" value="Genomic_DNA"/>
</dbReference>
<dbReference type="PANTHER" id="PTHR31209:SF0">
    <property type="entry name" value="METALLOENZYME DOMAIN-CONTAINING PROTEIN"/>
    <property type="match status" value="1"/>
</dbReference>
<dbReference type="GO" id="GO:0006096">
    <property type="term" value="P:glycolytic process"/>
    <property type="evidence" value="ECO:0007669"/>
    <property type="project" value="UniProtKB-KW"/>
</dbReference>
<dbReference type="OMA" id="IAFRCNF"/>
<dbReference type="RefSeq" id="XP_004025019.1">
    <property type="nucleotide sequence ID" value="XM_004024970.1"/>
</dbReference>
<feature type="domain" description="Metalloenzyme" evidence="6">
    <location>
        <begin position="6"/>
        <end position="309"/>
    </location>
</feature>
<dbReference type="OrthoDB" id="113620at2759"/>
<dbReference type="GO" id="GO:0046872">
    <property type="term" value="F:metal ion binding"/>
    <property type="evidence" value="ECO:0007669"/>
    <property type="project" value="InterPro"/>
</dbReference>
<dbReference type="InterPro" id="IPR006124">
    <property type="entry name" value="Metalloenzyme"/>
</dbReference>
<evidence type="ECO:0000259" key="6">
    <source>
        <dbReference type="Pfam" id="PF01676"/>
    </source>
</evidence>
<dbReference type="Gene3D" id="3.40.720.10">
    <property type="entry name" value="Alkaline Phosphatase, subunit A"/>
    <property type="match status" value="2"/>
</dbReference>
<dbReference type="InterPro" id="IPR004456">
    <property type="entry name" value="Pglycerate_mutase_ApgM"/>
</dbReference>
<evidence type="ECO:0000313" key="8">
    <source>
        <dbReference type="Proteomes" id="UP000008983"/>
    </source>
</evidence>
<comment type="pathway">
    <text evidence="3">Carbohydrate degradation.</text>
</comment>
<evidence type="ECO:0000256" key="1">
    <source>
        <dbReference type="ARBA" id="ARBA00000370"/>
    </source>
</evidence>
<dbReference type="Pfam" id="PF01676">
    <property type="entry name" value="Metalloenzyme"/>
    <property type="match status" value="1"/>
</dbReference>
<reference evidence="7 8" key="1">
    <citation type="submission" date="2011-07" db="EMBL/GenBank/DDBJ databases">
        <authorList>
            <person name="Coyne R."/>
            <person name="Brami D."/>
            <person name="Johnson J."/>
            <person name="Hostetler J."/>
            <person name="Hannick L."/>
            <person name="Clark T."/>
            <person name="Cassidy-Hanley D."/>
            <person name="Inman J."/>
        </authorList>
    </citation>
    <scope>NUCLEOTIDE SEQUENCE [LARGE SCALE GENOMIC DNA]</scope>
    <source>
        <strain evidence="7 8">G5</strain>
    </source>
</reference>
<comment type="catalytic activity">
    <reaction evidence="1">
        <text>(2R)-2-phosphoglycerate = (2R)-3-phosphoglycerate</text>
        <dbReference type="Rhea" id="RHEA:15901"/>
        <dbReference type="ChEBI" id="CHEBI:58272"/>
        <dbReference type="ChEBI" id="CHEBI:58289"/>
        <dbReference type="EC" id="5.4.2.12"/>
    </reaction>
</comment>
<gene>
    <name evidence="7" type="ORF">IMG5_194300</name>
</gene>
<name>G0R4R1_ICHMU</name>
<organism evidence="7 8">
    <name type="scientific">Ichthyophthirius multifiliis</name>
    <name type="common">White spot disease agent</name>
    <name type="synonym">Ich</name>
    <dbReference type="NCBI Taxonomy" id="5932"/>
    <lineage>
        <taxon>Eukaryota</taxon>
        <taxon>Sar</taxon>
        <taxon>Alveolata</taxon>
        <taxon>Ciliophora</taxon>
        <taxon>Intramacronucleata</taxon>
        <taxon>Oligohymenophorea</taxon>
        <taxon>Hymenostomatida</taxon>
        <taxon>Ophryoglenina</taxon>
        <taxon>Ichthyophthirius</taxon>
    </lineage>
</organism>
<dbReference type="STRING" id="857967.G0R4R1"/>
<evidence type="ECO:0000256" key="4">
    <source>
        <dbReference type="ARBA" id="ARBA00005524"/>
    </source>
</evidence>
<dbReference type="GeneID" id="14903615"/>
<dbReference type="PANTHER" id="PTHR31209">
    <property type="entry name" value="COFACTOR-INDEPENDENT PHOSPHOGLYCERATE MUTASE"/>
    <property type="match status" value="1"/>
</dbReference>
<comment type="function">
    <text evidence="2">Catalyzes the interconversion of 2-phosphoglycerate and 3-phosphoglycerate.</text>
</comment>
<dbReference type="AlphaFoldDB" id="G0R4R1"/>
<dbReference type="GO" id="GO:0004619">
    <property type="term" value="F:phosphoglycerate mutase activity"/>
    <property type="evidence" value="ECO:0007669"/>
    <property type="project" value="UniProtKB-EC"/>
</dbReference>
<keyword evidence="5" id="KW-0324">Glycolysis</keyword>
<comment type="similarity">
    <text evidence="4">Belongs to the BPG-independent phosphoglycerate mutase family. A-PGAM subfamily.</text>
</comment>
<dbReference type="InParanoid" id="G0R4R1"/>
<protein>
    <recommendedName>
        <fullName evidence="6">Metalloenzyme domain-containing protein</fullName>
    </recommendedName>
</protein>
<dbReference type="Pfam" id="PF10143">
    <property type="entry name" value="PhosphMutase"/>
    <property type="match status" value="1"/>
</dbReference>
<dbReference type="SUPFAM" id="SSF53649">
    <property type="entry name" value="Alkaline phosphatase-like"/>
    <property type="match status" value="1"/>
</dbReference>
<evidence type="ECO:0000256" key="2">
    <source>
        <dbReference type="ARBA" id="ARBA00002315"/>
    </source>
</evidence>
<keyword evidence="8" id="KW-1185">Reference proteome</keyword>
<dbReference type="Proteomes" id="UP000008983">
    <property type="component" value="Unassembled WGS sequence"/>
</dbReference>